<evidence type="ECO:0000313" key="1">
    <source>
        <dbReference type="EMBL" id="TKY91792.1"/>
    </source>
</evidence>
<proteinExistence type="predicted"/>
<dbReference type="Proteomes" id="UP000315423">
    <property type="component" value="Unassembled WGS sequence"/>
</dbReference>
<name>A0AC61SB59_9EURY</name>
<reference evidence="1" key="1">
    <citation type="submission" date="2018-09" db="EMBL/GenBank/DDBJ databases">
        <title>A genomic encyclopedia of anaerobic methanotrophic archaea.</title>
        <authorList>
            <person name="Skennerton C.T."/>
            <person name="Chadwick G.L."/>
            <person name="Laso-Perez R."/>
            <person name="Leu A.O."/>
            <person name="Speth D.R."/>
            <person name="Yu H."/>
            <person name="Morgan-Lang C."/>
            <person name="Hatzenpichler R."/>
            <person name="Goudeau D."/>
            <person name="Malmstrom R."/>
            <person name="Woyke T."/>
            <person name="Hallam S."/>
            <person name="Tyson G.W."/>
            <person name="Wegener G."/>
            <person name="Boetius A."/>
            <person name="Orphan V.J."/>
        </authorList>
    </citation>
    <scope>NUCLEOTIDE SEQUENCE</scope>
    <source>
        <strain evidence="1">CONS3730D10UFb2</strain>
    </source>
</reference>
<accession>A0AC61SB59</accession>
<comment type="caution">
    <text evidence="1">The sequence shown here is derived from an EMBL/GenBank/DDBJ whole genome shotgun (WGS) entry which is preliminary data.</text>
</comment>
<evidence type="ECO:0000313" key="2">
    <source>
        <dbReference type="Proteomes" id="UP000315423"/>
    </source>
</evidence>
<protein>
    <submittedName>
        <fullName evidence="1">Uncharacterized protein</fullName>
    </submittedName>
</protein>
<organism evidence="1 2">
    <name type="scientific">Candidatus Methanomarinus sp</name>
    <dbReference type="NCBI Taxonomy" id="3386244"/>
    <lineage>
        <taxon>Archaea</taxon>
        <taxon>Methanobacteriati</taxon>
        <taxon>Methanobacteriota</taxon>
        <taxon>Stenosarchaea group</taxon>
        <taxon>Methanomicrobia</taxon>
        <taxon>Methanosarcinales</taxon>
        <taxon>ANME-2 cluster</taxon>
        <taxon>Candidatus Methanocomedenaceae</taxon>
        <taxon>Candidatus Methanomarinus</taxon>
    </lineage>
</organism>
<gene>
    <name evidence="1" type="ORF">C5S46_04000</name>
</gene>
<sequence>MTSKKKLGKNTRQFLVDTNLFIAAIKNPKKETASLRLLLELINDTSIVLIGNEFLIMEMKKLWHFHTKKQKSVLSGGYFYCNI</sequence>
<dbReference type="EMBL" id="QYBA01000130">
    <property type="protein sequence ID" value="TKY91792.1"/>
    <property type="molecule type" value="Genomic_DNA"/>
</dbReference>